<dbReference type="PROSITE" id="PS50902">
    <property type="entry name" value="FLAVODOXIN_LIKE"/>
    <property type="match status" value="1"/>
</dbReference>
<evidence type="ECO:0000313" key="3">
    <source>
        <dbReference type="EMBL" id="AMS06138.1"/>
    </source>
</evidence>
<name>A0AAC8YGE8_9ACTN</name>
<dbReference type="GO" id="GO:0010181">
    <property type="term" value="F:FMN binding"/>
    <property type="evidence" value="ECO:0007669"/>
    <property type="project" value="InterPro"/>
</dbReference>
<dbReference type="AlphaFoldDB" id="A0AAC8YGE8"/>
<protein>
    <submittedName>
        <fullName evidence="3">Flavodoxin/nitric oxide synthase</fullName>
    </submittedName>
</protein>
<sequence>MPPRQKGLADETGTIPAGLRMDENRRRSPMNVLMIVESCFGNTARVAGAIAAALREGGAQVSLVQADAAPAPAGEGLVLIGAPTHNMNLPTPASRSQARDKGGREPVTGVIEWIDALPTSLDAGRVAVFSTVTGGFMSGSASKQMVKKLRRHGVRDAERQDFQVLRTPGPLADGELERAGRWAGELVAAAVGR</sequence>
<feature type="domain" description="Flavodoxin-like" evidence="2">
    <location>
        <begin position="32"/>
        <end position="187"/>
    </location>
</feature>
<dbReference type="Gene3D" id="3.40.50.360">
    <property type="match status" value="1"/>
</dbReference>
<dbReference type="SUPFAM" id="SSF52218">
    <property type="entry name" value="Flavoproteins"/>
    <property type="match status" value="1"/>
</dbReference>
<evidence type="ECO:0000313" key="4">
    <source>
        <dbReference type="Proteomes" id="UP000075221"/>
    </source>
</evidence>
<organism evidence="3 4">
    <name type="scientific">Acidipropionibacterium acidipropionici</name>
    <dbReference type="NCBI Taxonomy" id="1748"/>
    <lineage>
        <taxon>Bacteria</taxon>
        <taxon>Bacillati</taxon>
        <taxon>Actinomycetota</taxon>
        <taxon>Actinomycetes</taxon>
        <taxon>Propionibacteriales</taxon>
        <taxon>Propionibacteriaceae</taxon>
        <taxon>Acidipropionibacterium</taxon>
    </lineage>
</organism>
<gene>
    <name evidence="3" type="ORF">AXH35_12525</name>
</gene>
<dbReference type="Proteomes" id="UP000075221">
    <property type="component" value="Chromosome"/>
</dbReference>
<dbReference type="InterPro" id="IPR008254">
    <property type="entry name" value="Flavodoxin/NO_synth"/>
</dbReference>
<accession>A0AAC8YGE8</accession>
<evidence type="ECO:0000256" key="1">
    <source>
        <dbReference type="SAM" id="MobiDB-lite"/>
    </source>
</evidence>
<feature type="region of interest" description="Disordered" evidence="1">
    <location>
        <begin position="1"/>
        <end position="23"/>
    </location>
</feature>
<reference evidence="3 4" key="1">
    <citation type="submission" date="2016-02" db="EMBL/GenBank/DDBJ databases">
        <title>Complete Genome Sequence of Propionibacterium acidipropionici ATCC 55737.</title>
        <authorList>
            <person name="Luna Flores C.H."/>
            <person name="Nielsen L.K."/>
            <person name="Marcellin E."/>
        </authorList>
    </citation>
    <scope>NUCLEOTIDE SEQUENCE [LARGE SCALE GENOMIC DNA]</scope>
    <source>
        <strain evidence="3 4">ATCC 55737</strain>
    </source>
</reference>
<dbReference type="EMBL" id="CP014352">
    <property type="protein sequence ID" value="AMS06138.1"/>
    <property type="molecule type" value="Genomic_DNA"/>
</dbReference>
<proteinExistence type="predicted"/>
<dbReference type="InterPro" id="IPR029039">
    <property type="entry name" value="Flavoprotein-like_sf"/>
</dbReference>
<evidence type="ECO:0000259" key="2">
    <source>
        <dbReference type="PROSITE" id="PS50902"/>
    </source>
</evidence>